<evidence type="ECO:0000313" key="2">
    <source>
        <dbReference type="EMBL" id="KXZ41789.1"/>
    </source>
</evidence>
<sequence>MDQQHYNGEPTAPAAAAQLSATLHVVASEQCDELPARLETQLEPQPLPLRDEPLKSEPSAPETEGARAAGPGTGASARGRRASRGRGAARSRRRGKPGDASASPGPKPRAPDPTHIALPVWRPGSAPSAAPCLPNGAAELSGCEAPSPPMHVRRHASLAGALAAWASGDVLLLLEGTHSLPPGAAGGFGVGADTGSDVGQAGHGAARQQGGHQPQPAVVARQVLPGDGVGEPSAPAHSRATAVTILGCDPNDPKKVTIRHSGLSIRDAGSLVFAGVTLQYVLPPPSPPPLAPAHLMAPGLRPAQLQTAEPPAEAAASRRVGVRVCSGHLVLRQCRLECGKEAPGGRPALDAGIWVGAGGGLDMQQVEVQGAAAVGLQLAPGAVAALAQCNVSTRGLARVCMDATAAATSGPIAAAAGAAGATGASVPAASAPTLILGKDCSLEAAGAGQQTGSASSGYAVLVVYPPNGYRPHIQHNACGSAGTAPAPAAAAAAATAAASLLFPGTRMLLHTGSITPRPACLAVAEMRLAARASGGSGGSSVSAGAGSLGCWGDGPLALSALQSLKLVPLPPLSPDSMAQVTGISTAEMPRLLSEIRRRMHIPLLRIVAQRPAAANTTAAVPPSMAPAAAAAAVAPDGFLQPTAAPVAARDAPRVGNDAVVQPQPQEQSDCQQPQPCQRQETVTMEASAQAVSLEAVPAAVRPDGVMAPRIGRLSRQGACPCGALCIGGCVASAAAATARSGLGSTSSAASQPGDVVGCGGLPAGSQRRRSTGTAAPPPAGSSPSSGSMVWGLGHIPGLALTPALVNATALRASNGLLNLSADGDKAARRLGDLSPAAFSPYGFRSLCKAAVCGPRVPAPALAPVPGLGAAAGAGLALPAQQPGITAAPQGSAPHPGVGGTGPSVAYTQALHQQRLLLSSYMEVDAGDEPQAAQAAAQTRKHMPQPSSEIPGKEAAAAMEMLGGERTLPPAAEASTLQPGLGNGSQRSPTQVPQRRLQQLSPVTEAAELDRPSERLLAELQVSPAWRGPRVAATAAEVAAAVATTQHAAAGPPQAPPAPGAPFVSPFAAAAAAAATAASAFFPDAQLRGSAVALGASPPPPPAQEASPTFNPIPSPTSSLNFGLLQGLRSSSTALSLGLNPGASGALDLSMALGGSLGLSSEGALIAGFVASNGEHKPLTAGLGEDLCSWMSIDLGGVAEKPPGDGGSGVTTAAGSMTPTAAALVPAAAAAAVPPGLQRGAGAAPAASPAPFPWAAAKVHANAGDSSSPLSSQLQQPQPFCASPSAAAAAPPPPPSEQLALARALAMQAAALSGGFASAADQAALRTLQGQLLAAQVAQVQMRSMLLPPWRGGKLLNHTSSCTVAAFGSQQPAPYWAPSPVCAGMPPPPAPHAAGRAAAMPLTELQGVRLGAASEMPPPPAARALVPVFTAGSGEADAMQLSFVMQSASQPLDAAPLPPLPHELPLLPGEESGVLSHGSVHQEAAAPPKVLRRVQQAERQEQGALRAARSDSAQWDEVRVGGGLEGLGPAGQAQQPGSRPRPLQPLSSAAPGVGAADLDAAADVHEIPRAQRKRKAADYNSDGDGAAADDGGLGSPGPADSIDWEPQAGLAAAPPPPPMGTGGAGGQDNAAFNQGLMMTWSAASGAMSAAAAAGGGGGANPTTAGFAAAPAPAALAATYAAAGAGREAAPEITQLAPAKARRGGAWARGPDAPQQPSATAGPQAQIQGVEERQQQEAGAPRQSSDWPSILHRLQMDMLQQRRQGAAEQQRQQQFARCSLPPAAPVRAPPGPAVGPPPAGGQEQK</sequence>
<feature type="region of interest" description="Disordered" evidence="1">
    <location>
        <begin position="926"/>
        <end position="950"/>
    </location>
</feature>
<dbReference type="EMBL" id="LSYV01000281">
    <property type="protein sequence ID" value="KXZ41789.1"/>
    <property type="molecule type" value="Genomic_DNA"/>
</dbReference>
<feature type="region of interest" description="Disordered" evidence="1">
    <location>
        <begin position="971"/>
        <end position="996"/>
    </location>
</feature>
<keyword evidence="3" id="KW-1185">Reference proteome</keyword>
<feature type="compositionally biased region" description="Low complexity" evidence="1">
    <location>
        <begin position="1702"/>
        <end position="1711"/>
    </location>
</feature>
<evidence type="ECO:0000256" key="1">
    <source>
        <dbReference type="SAM" id="MobiDB-lite"/>
    </source>
</evidence>
<dbReference type="Proteomes" id="UP000075714">
    <property type="component" value="Unassembled WGS sequence"/>
</dbReference>
<feature type="compositionally biased region" description="Pro residues" evidence="1">
    <location>
        <begin position="1780"/>
        <end position="1797"/>
    </location>
</feature>
<accession>A0A150FW10</accession>
<feature type="compositionally biased region" description="Low complexity" evidence="1">
    <location>
        <begin position="661"/>
        <end position="679"/>
    </location>
</feature>
<feature type="compositionally biased region" description="Low complexity" evidence="1">
    <location>
        <begin position="1577"/>
        <end position="1611"/>
    </location>
</feature>
<gene>
    <name evidence="2" type="ORF">GPECTOR_282g747</name>
</gene>
<feature type="compositionally biased region" description="Low complexity" evidence="1">
    <location>
        <begin position="1754"/>
        <end position="1775"/>
    </location>
</feature>
<dbReference type="STRING" id="33097.A0A150FW10"/>
<feature type="region of interest" description="Disordered" evidence="1">
    <location>
        <begin position="1696"/>
        <end position="1803"/>
    </location>
</feature>
<name>A0A150FW10_GONPE</name>
<organism evidence="2 3">
    <name type="scientific">Gonium pectorale</name>
    <name type="common">Green alga</name>
    <dbReference type="NCBI Taxonomy" id="33097"/>
    <lineage>
        <taxon>Eukaryota</taxon>
        <taxon>Viridiplantae</taxon>
        <taxon>Chlorophyta</taxon>
        <taxon>core chlorophytes</taxon>
        <taxon>Chlorophyceae</taxon>
        <taxon>CS clade</taxon>
        <taxon>Chlamydomonadales</taxon>
        <taxon>Volvocaceae</taxon>
        <taxon>Gonium</taxon>
    </lineage>
</organism>
<feature type="compositionally biased region" description="Low complexity" evidence="1">
    <location>
        <begin position="1265"/>
        <end position="1288"/>
    </location>
</feature>
<feature type="region of interest" description="Disordered" evidence="1">
    <location>
        <begin position="34"/>
        <end position="122"/>
    </location>
</feature>
<feature type="compositionally biased region" description="Gly residues" evidence="1">
    <location>
        <begin position="1519"/>
        <end position="1528"/>
    </location>
</feature>
<feature type="region of interest" description="Disordered" evidence="1">
    <location>
        <begin position="660"/>
        <end position="683"/>
    </location>
</feature>
<feature type="region of interest" description="Disordered" evidence="1">
    <location>
        <begin position="742"/>
        <end position="785"/>
    </location>
</feature>
<feature type="compositionally biased region" description="Low complexity" evidence="1">
    <location>
        <begin position="66"/>
        <end position="77"/>
    </location>
</feature>
<feature type="region of interest" description="Disordered" evidence="1">
    <location>
        <begin position="1565"/>
        <end position="1629"/>
    </location>
</feature>
<dbReference type="OrthoDB" id="10693140at2759"/>
<evidence type="ECO:0000313" key="3">
    <source>
        <dbReference type="Proteomes" id="UP000075714"/>
    </source>
</evidence>
<feature type="region of interest" description="Disordered" evidence="1">
    <location>
        <begin position="1471"/>
        <end position="1551"/>
    </location>
</feature>
<comment type="caution">
    <text evidence="2">The sequence shown here is derived from an EMBL/GenBank/DDBJ whole genome shotgun (WGS) entry which is preliminary data.</text>
</comment>
<feature type="compositionally biased region" description="Polar residues" evidence="1">
    <location>
        <begin position="983"/>
        <end position="996"/>
    </location>
</feature>
<feature type="region of interest" description="Disordered" evidence="1">
    <location>
        <begin position="1262"/>
        <end position="1296"/>
    </location>
</feature>
<feature type="compositionally biased region" description="Basic residues" evidence="1">
    <location>
        <begin position="78"/>
        <end position="95"/>
    </location>
</feature>
<feature type="compositionally biased region" description="Polar residues" evidence="1">
    <location>
        <begin position="1713"/>
        <end position="1725"/>
    </location>
</feature>
<reference evidence="3" key="1">
    <citation type="journal article" date="2016" name="Nat. Commun.">
        <title>The Gonium pectorale genome demonstrates co-option of cell cycle regulation during the evolution of multicellularity.</title>
        <authorList>
            <person name="Hanschen E.R."/>
            <person name="Marriage T.N."/>
            <person name="Ferris P.J."/>
            <person name="Hamaji T."/>
            <person name="Toyoda A."/>
            <person name="Fujiyama A."/>
            <person name="Neme R."/>
            <person name="Noguchi H."/>
            <person name="Minakuchi Y."/>
            <person name="Suzuki M."/>
            <person name="Kawai-Toyooka H."/>
            <person name="Smith D.R."/>
            <person name="Sparks H."/>
            <person name="Anderson J."/>
            <person name="Bakaric R."/>
            <person name="Luria V."/>
            <person name="Karger A."/>
            <person name="Kirschner M.W."/>
            <person name="Durand P.M."/>
            <person name="Michod R.E."/>
            <person name="Nozaki H."/>
            <person name="Olson B.J."/>
        </authorList>
    </citation>
    <scope>NUCLEOTIDE SEQUENCE [LARGE SCALE GENOMIC DNA]</scope>
    <source>
        <strain evidence="3">NIES-2863</strain>
    </source>
</reference>
<protein>
    <submittedName>
        <fullName evidence="2">Uncharacterized protein</fullName>
    </submittedName>
</protein>
<feature type="region of interest" description="Disordered" evidence="1">
    <location>
        <begin position="882"/>
        <end position="901"/>
    </location>
</feature>
<proteinExistence type="predicted"/>